<feature type="region of interest" description="Disordered" evidence="1">
    <location>
        <begin position="1"/>
        <end position="66"/>
    </location>
</feature>
<dbReference type="Proteomes" id="UP000053263">
    <property type="component" value="Unassembled WGS sequence"/>
</dbReference>
<feature type="compositionally biased region" description="Polar residues" evidence="1">
    <location>
        <begin position="16"/>
        <end position="25"/>
    </location>
</feature>
<sequence>MWSKLSHALKPRSDSDATSSAQSEVLTRVYEQHPNLSVFHDTNDAPEVPFPTPSPPASPSKHGRRSVFKRMSKVAIKADDGDSSLRLPMTLPKRVKSSLNINTNVSQTSLRPSSDTARPPTDDASLYGNDKYGSVRSILRDPNTPGTGQNVRFFSRDAYKVISPDVSVASDAEHAPSFLEKLQQSPVPRPRPSVAGIFAAEGESHVAPASMLLPVGPPELTNPFDMSQEHALPPIPRLESAAEVVEPHAFTSTPLKPAAADETVFHSADKSQSQHDRSQSFSFGQTVFHSLANRSSASSGSSGSVSVKSRGRALSDTMFQNMIRASSSSGGSNEVNDDSSHDLVVYARPEPDPFSANATTYYTPQTLIPPTPPQDARQHQRTASKEEDMGRVEIRVHSRRMKIFLRGSLWWEEARSGGIISPSSFDPQ</sequence>
<dbReference type="OrthoDB" id="2593174at2759"/>
<reference evidence="2 3" key="1">
    <citation type="submission" date="2014-06" db="EMBL/GenBank/DDBJ databases">
        <title>Evolutionary Origins and Diversification of the Mycorrhizal Mutualists.</title>
        <authorList>
            <consortium name="DOE Joint Genome Institute"/>
            <consortium name="Mycorrhizal Genomics Consortium"/>
            <person name="Kohler A."/>
            <person name="Kuo A."/>
            <person name="Nagy L.G."/>
            <person name="Floudas D."/>
            <person name="Copeland A."/>
            <person name="Barry K.W."/>
            <person name="Cichocki N."/>
            <person name="Veneault-Fourrey C."/>
            <person name="LaButti K."/>
            <person name="Lindquist E.A."/>
            <person name="Lipzen A."/>
            <person name="Lundell T."/>
            <person name="Morin E."/>
            <person name="Murat C."/>
            <person name="Riley R."/>
            <person name="Ohm R."/>
            <person name="Sun H."/>
            <person name="Tunlid A."/>
            <person name="Henrissat B."/>
            <person name="Grigoriev I.V."/>
            <person name="Hibbett D.S."/>
            <person name="Martin F."/>
        </authorList>
    </citation>
    <scope>NUCLEOTIDE SEQUENCE [LARGE SCALE GENOMIC DNA]</scope>
    <source>
        <strain evidence="2 3">FD-325 SS-3</strain>
    </source>
</reference>
<feature type="compositionally biased region" description="Pro residues" evidence="1">
    <location>
        <begin position="48"/>
        <end position="58"/>
    </location>
</feature>
<dbReference type="AlphaFoldDB" id="A0A0C9T6A9"/>
<evidence type="ECO:0000313" key="2">
    <source>
        <dbReference type="EMBL" id="KII83638.1"/>
    </source>
</evidence>
<feature type="compositionally biased region" description="Polar residues" evidence="1">
    <location>
        <begin position="98"/>
        <end position="116"/>
    </location>
</feature>
<dbReference type="EMBL" id="KN832575">
    <property type="protein sequence ID" value="KII83638.1"/>
    <property type="molecule type" value="Genomic_DNA"/>
</dbReference>
<keyword evidence="3" id="KW-1185">Reference proteome</keyword>
<feature type="region of interest" description="Disordered" evidence="1">
    <location>
        <begin position="98"/>
        <end position="130"/>
    </location>
</feature>
<accession>A0A0C9T6A9</accession>
<dbReference type="HOGENOM" id="CLU_641111_0_0_1"/>
<gene>
    <name evidence="2" type="ORF">PLICRDRAFT_702444</name>
</gene>
<evidence type="ECO:0000256" key="1">
    <source>
        <dbReference type="SAM" id="MobiDB-lite"/>
    </source>
</evidence>
<evidence type="ECO:0000313" key="3">
    <source>
        <dbReference type="Proteomes" id="UP000053263"/>
    </source>
</evidence>
<protein>
    <submittedName>
        <fullName evidence="2">Uncharacterized protein</fullName>
    </submittedName>
</protein>
<feature type="region of interest" description="Disordered" evidence="1">
    <location>
        <begin position="367"/>
        <end position="390"/>
    </location>
</feature>
<organism evidence="2 3">
    <name type="scientific">Plicaturopsis crispa FD-325 SS-3</name>
    <dbReference type="NCBI Taxonomy" id="944288"/>
    <lineage>
        <taxon>Eukaryota</taxon>
        <taxon>Fungi</taxon>
        <taxon>Dikarya</taxon>
        <taxon>Basidiomycota</taxon>
        <taxon>Agaricomycotina</taxon>
        <taxon>Agaricomycetes</taxon>
        <taxon>Agaricomycetidae</taxon>
        <taxon>Amylocorticiales</taxon>
        <taxon>Amylocorticiaceae</taxon>
        <taxon>Plicatura</taxon>
        <taxon>Plicaturopsis crispa</taxon>
    </lineage>
</organism>
<name>A0A0C9T6A9_PLICR</name>
<proteinExistence type="predicted"/>